<organism evidence="2 3">
    <name type="scientific">Paludisphaera mucosa</name>
    <dbReference type="NCBI Taxonomy" id="3030827"/>
    <lineage>
        <taxon>Bacteria</taxon>
        <taxon>Pseudomonadati</taxon>
        <taxon>Planctomycetota</taxon>
        <taxon>Planctomycetia</taxon>
        <taxon>Isosphaerales</taxon>
        <taxon>Isosphaeraceae</taxon>
        <taxon>Paludisphaera</taxon>
    </lineage>
</organism>
<evidence type="ECO:0000313" key="2">
    <source>
        <dbReference type="EMBL" id="MDG3002388.1"/>
    </source>
</evidence>
<feature type="domain" description="Methyltransferase type 11" evidence="1">
    <location>
        <begin position="54"/>
        <end position="150"/>
    </location>
</feature>
<dbReference type="PANTHER" id="PTHR42912">
    <property type="entry name" value="METHYLTRANSFERASE"/>
    <property type="match status" value="1"/>
</dbReference>
<dbReference type="GO" id="GO:0032259">
    <property type="term" value="P:methylation"/>
    <property type="evidence" value="ECO:0007669"/>
    <property type="project" value="UniProtKB-KW"/>
</dbReference>
<keyword evidence="3" id="KW-1185">Reference proteome</keyword>
<keyword evidence="2" id="KW-0808">Transferase</keyword>
<comment type="caution">
    <text evidence="2">The sequence shown here is derived from an EMBL/GenBank/DDBJ whole genome shotgun (WGS) entry which is preliminary data.</text>
</comment>
<evidence type="ECO:0000313" key="3">
    <source>
        <dbReference type="Proteomes" id="UP001216907"/>
    </source>
</evidence>
<dbReference type="Gene3D" id="3.40.50.150">
    <property type="entry name" value="Vaccinia Virus protein VP39"/>
    <property type="match status" value="1"/>
</dbReference>
<accession>A0ABT6F475</accession>
<dbReference type="InterPro" id="IPR050508">
    <property type="entry name" value="Methyltransf_Superfamily"/>
</dbReference>
<reference evidence="2 3" key="1">
    <citation type="submission" date="2023-03" db="EMBL/GenBank/DDBJ databases">
        <title>Paludisphaera mucosa sp. nov. a novel planctomycete from northern fen.</title>
        <authorList>
            <person name="Ivanova A."/>
        </authorList>
    </citation>
    <scope>NUCLEOTIDE SEQUENCE [LARGE SCALE GENOMIC DNA]</scope>
    <source>
        <strain evidence="2 3">Pla2</strain>
    </source>
</reference>
<dbReference type="GO" id="GO:0008168">
    <property type="term" value="F:methyltransferase activity"/>
    <property type="evidence" value="ECO:0007669"/>
    <property type="project" value="UniProtKB-KW"/>
</dbReference>
<dbReference type="RefSeq" id="WP_277858752.1">
    <property type="nucleotide sequence ID" value="NZ_JARRAG010000001.1"/>
</dbReference>
<dbReference type="InterPro" id="IPR013216">
    <property type="entry name" value="Methyltransf_11"/>
</dbReference>
<dbReference type="SUPFAM" id="SSF53335">
    <property type="entry name" value="S-adenosyl-L-methionine-dependent methyltransferases"/>
    <property type="match status" value="1"/>
</dbReference>
<sequence>MSDDLASGFRDVDGAADFAVYSRCLDLVESIPFFAECKRASYELLGAGPGRRVLDVGCGLGEDAAALAKLVAPDGAVVGVDGSRGMIEAARKRHGAVEGLSFEVADAAALPFDDASFDACRIDRVLQHIADPAPVIREMARVLRPGGSLVAYDNDWETLTVDSPDRAATRTVLNAWCDRFPSGWIGRRMVPLFLQAGLRDVVASPRTLVFRELDVADRLYCFFATVDRLAEAGTLGPEEARSWSEGLRAADREGRFFSSYTGFLVRGVRP</sequence>
<protein>
    <submittedName>
        <fullName evidence="2">Methyltransferase domain-containing protein</fullName>
    </submittedName>
</protein>
<dbReference type="CDD" id="cd02440">
    <property type="entry name" value="AdoMet_MTases"/>
    <property type="match status" value="1"/>
</dbReference>
<dbReference type="InterPro" id="IPR029063">
    <property type="entry name" value="SAM-dependent_MTases_sf"/>
</dbReference>
<dbReference type="Proteomes" id="UP001216907">
    <property type="component" value="Unassembled WGS sequence"/>
</dbReference>
<gene>
    <name evidence="2" type="ORF">PZE19_01180</name>
</gene>
<evidence type="ECO:0000259" key="1">
    <source>
        <dbReference type="Pfam" id="PF08241"/>
    </source>
</evidence>
<dbReference type="PANTHER" id="PTHR42912:SF93">
    <property type="entry name" value="N6-ADENOSINE-METHYLTRANSFERASE TMT1A"/>
    <property type="match status" value="1"/>
</dbReference>
<dbReference type="EMBL" id="JARRAG010000001">
    <property type="protein sequence ID" value="MDG3002388.1"/>
    <property type="molecule type" value="Genomic_DNA"/>
</dbReference>
<name>A0ABT6F475_9BACT</name>
<keyword evidence="2" id="KW-0489">Methyltransferase</keyword>
<dbReference type="Pfam" id="PF08241">
    <property type="entry name" value="Methyltransf_11"/>
    <property type="match status" value="1"/>
</dbReference>
<proteinExistence type="predicted"/>